<evidence type="ECO:0000256" key="2">
    <source>
        <dbReference type="ARBA" id="ARBA00006228"/>
    </source>
</evidence>
<comment type="subcellular location">
    <subcellularLocation>
        <location evidence="1">Cell membrane</location>
        <topology evidence="1">Multi-pass membrane protein</topology>
    </subcellularLocation>
</comment>
<dbReference type="Proteomes" id="UP000574690">
    <property type="component" value="Unassembled WGS sequence"/>
</dbReference>
<dbReference type="PANTHER" id="PTHR34584:SF1">
    <property type="entry name" value="NA(+)_H(+) ANTIPORTER SUBUNIT E1"/>
    <property type="match status" value="1"/>
</dbReference>
<evidence type="ECO:0000256" key="4">
    <source>
        <dbReference type="ARBA" id="ARBA00022692"/>
    </source>
</evidence>
<reference evidence="8 9" key="1">
    <citation type="submission" date="2020-05" db="EMBL/GenBank/DDBJ databases">
        <title>DNA-SIP metagenomic assembled genomes.</title>
        <authorList>
            <person name="Yu J."/>
        </authorList>
    </citation>
    <scope>NUCLEOTIDE SEQUENCE [LARGE SCALE GENOMIC DNA]</scope>
    <source>
        <strain evidence="8">Bin5.27</strain>
    </source>
</reference>
<dbReference type="PANTHER" id="PTHR34584">
    <property type="entry name" value="NA(+)/H(+) ANTIPORTER SUBUNIT E1"/>
    <property type="match status" value="1"/>
</dbReference>
<feature type="transmembrane region" description="Helical" evidence="7">
    <location>
        <begin position="74"/>
        <end position="94"/>
    </location>
</feature>
<proteinExistence type="inferred from homology"/>
<comment type="caution">
    <text evidence="8">The sequence shown here is derived from an EMBL/GenBank/DDBJ whole genome shotgun (WGS) entry which is preliminary data.</text>
</comment>
<keyword evidence="4 7" id="KW-0812">Transmembrane</keyword>
<evidence type="ECO:0000256" key="3">
    <source>
        <dbReference type="ARBA" id="ARBA00022475"/>
    </source>
</evidence>
<dbReference type="GO" id="GO:0008324">
    <property type="term" value="F:monoatomic cation transmembrane transporter activity"/>
    <property type="evidence" value="ECO:0007669"/>
    <property type="project" value="InterPro"/>
</dbReference>
<keyword evidence="5 7" id="KW-1133">Transmembrane helix</keyword>
<name>A0A850BZV7_9ACTN</name>
<sequence length="194" mass="21424">MSPQRPSALTKRERLRSRAIAVIGLVLVWNLLWGAFTWLNTITGAVIAVALLVVFPLPPVKFGGRLRPVAVVKFFARFFFDLTVASFQVAFLAFRRGEPRSAIVAVELRVKSDLNMTLVAEAVSLVPGSLIAEADHQTGTLYIHMLGVRDAAHLERLRAEVLHLEARLVRAIGSDAELRLVEAPVPTDREERPA</sequence>
<gene>
    <name evidence="8" type="ORF">HOQ43_04280</name>
</gene>
<organism evidence="8 9">
    <name type="scientific">Glycomyces artemisiae</name>
    <dbReference type="NCBI Taxonomy" id="1076443"/>
    <lineage>
        <taxon>Bacteria</taxon>
        <taxon>Bacillati</taxon>
        <taxon>Actinomycetota</taxon>
        <taxon>Actinomycetes</taxon>
        <taxon>Glycomycetales</taxon>
        <taxon>Glycomycetaceae</taxon>
        <taxon>Glycomyces</taxon>
    </lineage>
</organism>
<evidence type="ECO:0000313" key="8">
    <source>
        <dbReference type="EMBL" id="NUQ87665.1"/>
    </source>
</evidence>
<dbReference type="AlphaFoldDB" id="A0A850BZV7"/>
<dbReference type="GO" id="GO:0005886">
    <property type="term" value="C:plasma membrane"/>
    <property type="evidence" value="ECO:0007669"/>
    <property type="project" value="UniProtKB-SubCell"/>
</dbReference>
<evidence type="ECO:0000256" key="7">
    <source>
        <dbReference type="SAM" id="Phobius"/>
    </source>
</evidence>
<dbReference type="Pfam" id="PF01899">
    <property type="entry name" value="MNHE"/>
    <property type="match status" value="1"/>
</dbReference>
<dbReference type="NCBIfam" id="NF006521">
    <property type="entry name" value="PRK08965.1-5"/>
    <property type="match status" value="1"/>
</dbReference>
<keyword evidence="6 7" id="KW-0472">Membrane</keyword>
<evidence type="ECO:0000256" key="5">
    <source>
        <dbReference type="ARBA" id="ARBA00022989"/>
    </source>
</evidence>
<evidence type="ECO:0000256" key="1">
    <source>
        <dbReference type="ARBA" id="ARBA00004651"/>
    </source>
</evidence>
<keyword evidence="3" id="KW-1003">Cell membrane</keyword>
<evidence type="ECO:0000256" key="6">
    <source>
        <dbReference type="ARBA" id="ARBA00023136"/>
    </source>
</evidence>
<evidence type="ECO:0000313" key="9">
    <source>
        <dbReference type="Proteomes" id="UP000574690"/>
    </source>
</evidence>
<comment type="similarity">
    <text evidence="2">Belongs to the CPA3 antiporters (TC 2.A.63) subunit E family.</text>
</comment>
<accession>A0A850BZV7</accession>
<dbReference type="EMBL" id="JABFXE010000181">
    <property type="protein sequence ID" value="NUQ87665.1"/>
    <property type="molecule type" value="Genomic_DNA"/>
</dbReference>
<feature type="transmembrane region" description="Helical" evidence="7">
    <location>
        <begin position="21"/>
        <end position="54"/>
    </location>
</feature>
<dbReference type="InterPro" id="IPR002758">
    <property type="entry name" value="Cation_antiport_E"/>
</dbReference>
<protein>
    <submittedName>
        <fullName evidence="8">Na+/H+ antiporter subunit E</fullName>
    </submittedName>
</protein>